<dbReference type="GO" id="GO:0003677">
    <property type="term" value="F:DNA binding"/>
    <property type="evidence" value="ECO:0007669"/>
    <property type="project" value="UniProtKB-KW"/>
</dbReference>
<dbReference type="InterPro" id="IPR036388">
    <property type="entry name" value="WH-like_DNA-bd_sf"/>
</dbReference>
<dbReference type="Proteomes" id="UP000093355">
    <property type="component" value="Unassembled WGS sequence"/>
</dbReference>
<dbReference type="InterPro" id="IPR029016">
    <property type="entry name" value="GAF-like_dom_sf"/>
</dbReference>
<evidence type="ECO:0008006" key="8">
    <source>
        <dbReference type="Google" id="ProtNLM"/>
    </source>
</evidence>
<evidence type="ECO:0000313" key="6">
    <source>
        <dbReference type="EMBL" id="OCG74637.1"/>
    </source>
</evidence>
<dbReference type="OrthoDB" id="9807558at2"/>
<dbReference type="STRING" id="904291.A7J15_03655"/>
<dbReference type="InterPro" id="IPR005471">
    <property type="entry name" value="Tscrpt_reg_IclR_N"/>
</dbReference>
<dbReference type="Gene3D" id="3.30.450.40">
    <property type="match status" value="1"/>
</dbReference>
<dbReference type="PANTHER" id="PTHR30136:SF34">
    <property type="entry name" value="TRANSCRIPTIONAL REGULATOR"/>
    <property type="match status" value="1"/>
</dbReference>
<name>A0A1B9NDG0_9MICO</name>
<keyword evidence="3" id="KW-0804">Transcription</keyword>
<dbReference type="SUPFAM" id="SSF55781">
    <property type="entry name" value="GAF domain-like"/>
    <property type="match status" value="1"/>
</dbReference>
<evidence type="ECO:0000256" key="2">
    <source>
        <dbReference type="ARBA" id="ARBA00023125"/>
    </source>
</evidence>
<dbReference type="GO" id="GO:0003700">
    <property type="term" value="F:DNA-binding transcription factor activity"/>
    <property type="evidence" value="ECO:0007669"/>
    <property type="project" value="TreeGrafter"/>
</dbReference>
<dbReference type="SMART" id="SM00346">
    <property type="entry name" value="HTH_ICLR"/>
    <property type="match status" value="1"/>
</dbReference>
<proteinExistence type="predicted"/>
<feature type="domain" description="IclR-ED" evidence="5">
    <location>
        <begin position="73"/>
        <end position="261"/>
    </location>
</feature>
<evidence type="ECO:0000256" key="3">
    <source>
        <dbReference type="ARBA" id="ARBA00023163"/>
    </source>
</evidence>
<evidence type="ECO:0000313" key="7">
    <source>
        <dbReference type="Proteomes" id="UP000093355"/>
    </source>
</evidence>
<comment type="caution">
    <text evidence="6">The sequence shown here is derived from an EMBL/GenBank/DDBJ whole genome shotgun (WGS) entry which is preliminary data.</text>
</comment>
<dbReference type="InterPro" id="IPR014757">
    <property type="entry name" value="Tscrpt_reg_IclR_C"/>
</dbReference>
<dbReference type="PROSITE" id="PS51078">
    <property type="entry name" value="ICLR_ED"/>
    <property type="match status" value="1"/>
</dbReference>
<keyword evidence="7" id="KW-1185">Reference proteome</keyword>
<dbReference type="PANTHER" id="PTHR30136">
    <property type="entry name" value="HELIX-TURN-HELIX TRANSCRIPTIONAL REGULATOR, ICLR FAMILY"/>
    <property type="match status" value="1"/>
</dbReference>
<gene>
    <name evidence="6" type="ORF">A7J15_03655</name>
</gene>
<evidence type="ECO:0000259" key="4">
    <source>
        <dbReference type="PROSITE" id="PS51077"/>
    </source>
</evidence>
<organism evidence="6 7">
    <name type="scientific">Microbacterium sediminis</name>
    <dbReference type="NCBI Taxonomy" id="904291"/>
    <lineage>
        <taxon>Bacteria</taxon>
        <taxon>Bacillati</taxon>
        <taxon>Actinomycetota</taxon>
        <taxon>Actinomycetes</taxon>
        <taxon>Micrococcales</taxon>
        <taxon>Microbacteriaceae</taxon>
        <taxon>Microbacterium</taxon>
    </lineage>
</organism>
<dbReference type="InterPro" id="IPR036390">
    <property type="entry name" value="WH_DNA-bd_sf"/>
</dbReference>
<dbReference type="SUPFAM" id="SSF46785">
    <property type="entry name" value="Winged helix' DNA-binding domain"/>
    <property type="match status" value="1"/>
</dbReference>
<dbReference type="Gene3D" id="1.10.10.10">
    <property type="entry name" value="Winged helix-like DNA-binding domain superfamily/Winged helix DNA-binding domain"/>
    <property type="match status" value="1"/>
</dbReference>
<dbReference type="RefSeq" id="WP_067024666.1">
    <property type="nucleotide sequence ID" value="NZ_JRNY01000002.1"/>
</dbReference>
<dbReference type="AlphaFoldDB" id="A0A1B9NDG0"/>
<dbReference type="InterPro" id="IPR050707">
    <property type="entry name" value="HTH_MetabolicPath_Reg"/>
</dbReference>
<dbReference type="EMBL" id="LXMD01000021">
    <property type="protein sequence ID" value="OCG74637.1"/>
    <property type="molecule type" value="Genomic_DNA"/>
</dbReference>
<evidence type="ECO:0000259" key="5">
    <source>
        <dbReference type="PROSITE" id="PS51078"/>
    </source>
</evidence>
<keyword evidence="1" id="KW-0805">Transcription regulation</keyword>
<sequence>MPDADGSRSFVQSLARGLAVLRAFDADHPELTLPEIAQRADVSRAAARRFALTLAELGYMASDDGRVFRLTPAVLQLGYAFLASQPEAKLLQARVAELAREVGEHTAACVLDGDDVRYVASVRSDRLVSLELQVGSRLPAYVTAMGRVLLGELPDAELDAYLRRARLERLTEVTTTDPDLVREAVRRAHADGYAVIVQELDPGLKALAMPARRPDGSVAAALNISMRTGIGRSREQERDELLTFLPALRACAAAVEADLAAAGR</sequence>
<evidence type="ECO:0000256" key="1">
    <source>
        <dbReference type="ARBA" id="ARBA00023015"/>
    </source>
</evidence>
<dbReference type="PROSITE" id="PS51077">
    <property type="entry name" value="HTH_ICLR"/>
    <property type="match status" value="1"/>
</dbReference>
<keyword evidence="2" id="KW-0238">DNA-binding</keyword>
<reference evidence="6 7" key="1">
    <citation type="submission" date="2016-05" db="EMBL/GenBank/DDBJ databases">
        <authorList>
            <person name="Lavstsen T."/>
            <person name="Jespersen J.S."/>
        </authorList>
    </citation>
    <scope>NUCLEOTIDE SEQUENCE [LARGE SCALE GENOMIC DNA]</scope>
    <source>
        <strain evidence="6 7">YLB-01</strain>
    </source>
</reference>
<accession>A0A1B9NDG0</accession>
<dbReference type="GO" id="GO:0045892">
    <property type="term" value="P:negative regulation of DNA-templated transcription"/>
    <property type="evidence" value="ECO:0007669"/>
    <property type="project" value="TreeGrafter"/>
</dbReference>
<dbReference type="Pfam" id="PF01614">
    <property type="entry name" value="IclR_C"/>
    <property type="match status" value="1"/>
</dbReference>
<protein>
    <recommendedName>
        <fullName evidence="8">IclR family transcriptional regulator</fullName>
    </recommendedName>
</protein>
<dbReference type="Pfam" id="PF09339">
    <property type="entry name" value="HTH_IclR"/>
    <property type="match status" value="1"/>
</dbReference>
<feature type="domain" description="HTH iclR-type" evidence="4">
    <location>
        <begin position="11"/>
        <end position="72"/>
    </location>
</feature>